<organism evidence="1 2">
    <name type="scientific">Nyssa sinensis</name>
    <dbReference type="NCBI Taxonomy" id="561372"/>
    <lineage>
        <taxon>Eukaryota</taxon>
        <taxon>Viridiplantae</taxon>
        <taxon>Streptophyta</taxon>
        <taxon>Embryophyta</taxon>
        <taxon>Tracheophyta</taxon>
        <taxon>Spermatophyta</taxon>
        <taxon>Magnoliopsida</taxon>
        <taxon>eudicotyledons</taxon>
        <taxon>Gunneridae</taxon>
        <taxon>Pentapetalae</taxon>
        <taxon>asterids</taxon>
        <taxon>Cornales</taxon>
        <taxon>Nyssaceae</taxon>
        <taxon>Nyssa</taxon>
    </lineage>
</organism>
<dbReference type="AlphaFoldDB" id="A0A5J5AG83"/>
<gene>
    <name evidence="1" type="ORF">F0562_034546</name>
</gene>
<dbReference type="EMBL" id="CM018044">
    <property type="protein sequence ID" value="KAA8530013.1"/>
    <property type="molecule type" value="Genomic_DNA"/>
</dbReference>
<proteinExistence type="predicted"/>
<accession>A0A5J5AG83</accession>
<reference evidence="1 2" key="1">
    <citation type="submission" date="2019-09" db="EMBL/GenBank/DDBJ databases">
        <title>A chromosome-level genome assembly of the Chinese tupelo Nyssa sinensis.</title>
        <authorList>
            <person name="Yang X."/>
            <person name="Kang M."/>
            <person name="Yang Y."/>
            <person name="Xiong H."/>
            <person name="Wang M."/>
            <person name="Zhang Z."/>
            <person name="Wang Z."/>
            <person name="Wu H."/>
            <person name="Ma T."/>
            <person name="Liu J."/>
            <person name="Xi Z."/>
        </authorList>
    </citation>
    <scope>NUCLEOTIDE SEQUENCE [LARGE SCALE GENOMIC DNA]</scope>
    <source>
        <strain evidence="1">J267</strain>
        <tissue evidence="1">Leaf</tissue>
    </source>
</reference>
<name>A0A5J5AG83_9ASTE</name>
<evidence type="ECO:0000313" key="2">
    <source>
        <dbReference type="Proteomes" id="UP000325577"/>
    </source>
</evidence>
<sequence>MEIGGNFLPFGSGAMKRKPVLRTEIVKDLGYDFRVWALGFLVWGSLTKWSEAGHIEAAIGVAVAAPAAELGTDLNG</sequence>
<dbReference type="Proteomes" id="UP000325577">
    <property type="component" value="Linkage Group LG20"/>
</dbReference>
<protein>
    <submittedName>
        <fullName evidence="1">Uncharacterized protein</fullName>
    </submittedName>
</protein>
<evidence type="ECO:0000313" key="1">
    <source>
        <dbReference type="EMBL" id="KAA8530013.1"/>
    </source>
</evidence>
<keyword evidence="2" id="KW-1185">Reference proteome</keyword>